<reference evidence="10 11" key="1">
    <citation type="journal article" date="2021" name="BMC Biol.">
        <title>Horizontally acquired antibacterial genes associated with adaptive radiation of ladybird beetles.</title>
        <authorList>
            <person name="Li H.S."/>
            <person name="Tang X.F."/>
            <person name="Huang Y.H."/>
            <person name="Xu Z.Y."/>
            <person name="Chen M.L."/>
            <person name="Du X.Y."/>
            <person name="Qiu B.Y."/>
            <person name="Chen P.T."/>
            <person name="Zhang W."/>
            <person name="Slipinski A."/>
            <person name="Escalona H.E."/>
            <person name="Waterhouse R.M."/>
            <person name="Zwick A."/>
            <person name="Pang H."/>
        </authorList>
    </citation>
    <scope>NUCLEOTIDE SEQUENCE [LARGE SCALE GENOMIC DNA]</scope>
    <source>
        <strain evidence="10">SYSU2018</strain>
    </source>
</reference>
<dbReference type="Proteomes" id="UP001516400">
    <property type="component" value="Unassembled WGS sequence"/>
</dbReference>
<keyword evidence="6" id="KW-0539">Nucleus</keyword>
<proteinExistence type="predicted"/>
<evidence type="ECO:0000256" key="8">
    <source>
        <dbReference type="SAM" id="MobiDB-lite"/>
    </source>
</evidence>
<dbReference type="InterPro" id="IPR013087">
    <property type="entry name" value="Znf_C2H2_type"/>
</dbReference>
<dbReference type="AlphaFoldDB" id="A0ABD2NU25"/>
<evidence type="ECO:0000256" key="2">
    <source>
        <dbReference type="ARBA" id="ARBA00022723"/>
    </source>
</evidence>
<dbReference type="FunFam" id="3.30.160.60:FF:000018">
    <property type="entry name" value="Krueppel-like factor 15"/>
    <property type="match status" value="1"/>
</dbReference>
<feature type="domain" description="C2H2-type" evidence="9">
    <location>
        <begin position="320"/>
        <end position="347"/>
    </location>
</feature>
<evidence type="ECO:0000256" key="7">
    <source>
        <dbReference type="PROSITE-ProRule" id="PRU00042"/>
    </source>
</evidence>
<comment type="caution">
    <text evidence="10">The sequence shown here is derived from an EMBL/GenBank/DDBJ whole genome shotgun (WGS) entry which is preliminary data.</text>
</comment>
<dbReference type="GO" id="GO:0008270">
    <property type="term" value="F:zinc ion binding"/>
    <property type="evidence" value="ECO:0007669"/>
    <property type="project" value="UniProtKB-KW"/>
</dbReference>
<dbReference type="PROSITE" id="PS00028">
    <property type="entry name" value="ZINC_FINGER_C2H2_1"/>
    <property type="match status" value="3"/>
</dbReference>
<dbReference type="PROSITE" id="PS50157">
    <property type="entry name" value="ZINC_FINGER_C2H2_2"/>
    <property type="match status" value="3"/>
</dbReference>
<evidence type="ECO:0000313" key="11">
    <source>
        <dbReference type="Proteomes" id="UP001516400"/>
    </source>
</evidence>
<evidence type="ECO:0000256" key="6">
    <source>
        <dbReference type="ARBA" id="ARBA00023242"/>
    </source>
</evidence>
<name>A0ABD2NU25_9CUCU</name>
<keyword evidence="3" id="KW-0677">Repeat</keyword>
<dbReference type="PANTHER" id="PTHR23235:SF164">
    <property type="entry name" value="C2H2-TYPE DOMAIN-CONTAINING PROTEIN"/>
    <property type="match status" value="1"/>
</dbReference>
<feature type="domain" description="C2H2-type" evidence="9">
    <location>
        <begin position="290"/>
        <end position="319"/>
    </location>
</feature>
<evidence type="ECO:0000256" key="1">
    <source>
        <dbReference type="ARBA" id="ARBA00004123"/>
    </source>
</evidence>
<dbReference type="Pfam" id="PF00096">
    <property type="entry name" value="zf-C2H2"/>
    <property type="match status" value="3"/>
</dbReference>
<gene>
    <name evidence="10" type="ORF">HHI36_005334</name>
</gene>
<feature type="domain" description="C2H2-type" evidence="9">
    <location>
        <begin position="260"/>
        <end position="289"/>
    </location>
</feature>
<evidence type="ECO:0000256" key="5">
    <source>
        <dbReference type="ARBA" id="ARBA00022833"/>
    </source>
</evidence>
<dbReference type="SUPFAM" id="SSF57667">
    <property type="entry name" value="beta-beta-alpha zinc fingers"/>
    <property type="match status" value="2"/>
</dbReference>
<dbReference type="PANTHER" id="PTHR23235">
    <property type="entry name" value="KRUEPPEL-LIKE TRANSCRIPTION FACTOR"/>
    <property type="match status" value="1"/>
</dbReference>
<dbReference type="EMBL" id="JABFTP020000144">
    <property type="protein sequence ID" value="KAL3282139.1"/>
    <property type="molecule type" value="Genomic_DNA"/>
</dbReference>
<keyword evidence="2" id="KW-0479">Metal-binding</keyword>
<dbReference type="FunFam" id="3.30.160.60:FF:000125">
    <property type="entry name" value="Putative zinc finger protein 143"/>
    <property type="match status" value="1"/>
</dbReference>
<evidence type="ECO:0000256" key="4">
    <source>
        <dbReference type="ARBA" id="ARBA00022771"/>
    </source>
</evidence>
<dbReference type="InterPro" id="IPR036236">
    <property type="entry name" value="Znf_C2H2_sf"/>
</dbReference>
<dbReference type="FunFam" id="3.30.160.60:FF:001110">
    <property type="entry name" value="Krueppel factor 13"/>
    <property type="match status" value="1"/>
</dbReference>
<sequence length="369" mass="41911">MFDKDLSKIFISPPCSPEYKHSNISDDEATVPTTYQPCISPPRNLLTPQNSDSETDEHDFPLKKRICRIQQSELERRLLSNETPPPESIIPIPKSTVEQTSLNRTTSVIMRANKDGSCTSTSLPTPPPYEENILKLLKYKMGNKKEQIIENSKDKRKRELTEMDMPITSLPLEKTIQQIPSNTNVHISSPAQVPVIFNTPQIITPIKTNILQPIAPKLIKPAQQSHALFLSSDGTIIPAQIVVLTAPPTAQVVPERRRVYECSFEGCGKNYFKSSHLKAHNRTHTGEKPFICQWEDCGRKFSRSDELSRHKRTHTGEKKFECSVCERKFMRSDHLAKHVKRHAKERSANTQRLKILPSVRPLQPAPLVC</sequence>
<keyword evidence="4 7" id="KW-0863">Zinc-finger</keyword>
<evidence type="ECO:0000259" key="9">
    <source>
        <dbReference type="PROSITE" id="PS50157"/>
    </source>
</evidence>
<accession>A0ABD2NU25</accession>
<dbReference type="SMART" id="SM00355">
    <property type="entry name" value="ZnF_C2H2"/>
    <property type="match status" value="3"/>
</dbReference>
<evidence type="ECO:0000256" key="3">
    <source>
        <dbReference type="ARBA" id="ARBA00022737"/>
    </source>
</evidence>
<evidence type="ECO:0000313" key="10">
    <source>
        <dbReference type="EMBL" id="KAL3282139.1"/>
    </source>
</evidence>
<dbReference type="GO" id="GO:0005634">
    <property type="term" value="C:nucleus"/>
    <property type="evidence" value="ECO:0007669"/>
    <property type="project" value="UniProtKB-SubCell"/>
</dbReference>
<feature type="region of interest" description="Disordered" evidence="8">
    <location>
        <begin position="37"/>
        <end position="59"/>
    </location>
</feature>
<keyword evidence="11" id="KW-1185">Reference proteome</keyword>
<protein>
    <recommendedName>
        <fullName evidence="9">C2H2-type domain-containing protein</fullName>
    </recommendedName>
</protein>
<comment type="subcellular location">
    <subcellularLocation>
        <location evidence="1">Nucleus</location>
    </subcellularLocation>
</comment>
<organism evidence="10 11">
    <name type="scientific">Cryptolaemus montrouzieri</name>
    <dbReference type="NCBI Taxonomy" id="559131"/>
    <lineage>
        <taxon>Eukaryota</taxon>
        <taxon>Metazoa</taxon>
        <taxon>Ecdysozoa</taxon>
        <taxon>Arthropoda</taxon>
        <taxon>Hexapoda</taxon>
        <taxon>Insecta</taxon>
        <taxon>Pterygota</taxon>
        <taxon>Neoptera</taxon>
        <taxon>Endopterygota</taxon>
        <taxon>Coleoptera</taxon>
        <taxon>Polyphaga</taxon>
        <taxon>Cucujiformia</taxon>
        <taxon>Coccinelloidea</taxon>
        <taxon>Coccinellidae</taxon>
        <taxon>Scymninae</taxon>
        <taxon>Scymnini</taxon>
        <taxon>Cryptolaemus</taxon>
    </lineage>
</organism>
<dbReference type="Gene3D" id="3.30.160.60">
    <property type="entry name" value="Classic Zinc Finger"/>
    <property type="match status" value="3"/>
</dbReference>
<keyword evidence="5" id="KW-0862">Zinc</keyword>